<dbReference type="EMBL" id="DYUD01000006">
    <property type="protein sequence ID" value="HJG88001.1"/>
    <property type="molecule type" value="Genomic_DNA"/>
</dbReference>
<feature type="signal peptide" evidence="5">
    <location>
        <begin position="1"/>
        <end position="28"/>
    </location>
</feature>
<evidence type="ECO:0000256" key="5">
    <source>
        <dbReference type="SAM" id="SignalP"/>
    </source>
</evidence>
<dbReference type="RefSeq" id="WP_273305113.1">
    <property type="nucleotide sequence ID" value="NZ_DYUD01000006.1"/>
</dbReference>
<dbReference type="PANTHER" id="PTHR47053:SF1">
    <property type="entry name" value="MUREIN DD-ENDOPEPTIDASE MEPH-RELATED"/>
    <property type="match status" value="1"/>
</dbReference>
<dbReference type="InterPro" id="IPR000064">
    <property type="entry name" value="NLP_P60_dom"/>
</dbReference>
<dbReference type="InterPro" id="IPR051202">
    <property type="entry name" value="Peptidase_C40"/>
</dbReference>
<dbReference type="AlphaFoldDB" id="A0A921MQ05"/>
<feature type="domain" description="NlpC/P60" evidence="6">
    <location>
        <begin position="65"/>
        <end position="194"/>
    </location>
</feature>
<proteinExistence type="inferred from homology"/>
<feature type="chain" id="PRO_5036711943" evidence="5">
    <location>
        <begin position="29"/>
        <end position="226"/>
    </location>
</feature>
<protein>
    <submittedName>
        <fullName evidence="7">NlpC/P60 family protein</fullName>
    </submittedName>
</protein>
<reference evidence="7" key="1">
    <citation type="journal article" date="2021" name="PeerJ">
        <title>Extensive microbial diversity within the chicken gut microbiome revealed by metagenomics and culture.</title>
        <authorList>
            <person name="Gilroy R."/>
            <person name="Ravi A."/>
            <person name="Getino M."/>
            <person name="Pursley I."/>
            <person name="Horton D.L."/>
            <person name="Alikhan N.F."/>
            <person name="Baker D."/>
            <person name="Gharbi K."/>
            <person name="Hall N."/>
            <person name="Watson M."/>
            <person name="Adriaenssens E.M."/>
            <person name="Foster-Nyarko E."/>
            <person name="Jarju S."/>
            <person name="Secka A."/>
            <person name="Antonio M."/>
            <person name="Oren A."/>
            <person name="Chaudhuri R.R."/>
            <person name="La Ragione R."/>
            <person name="Hildebrand F."/>
            <person name="Pallen M.J."/>
        </authorList>
    </citation>
    <scope>NUCLEOTIDE SEQUENCE</scope>
    <source>
        <strain evidence="7">CHK121-7720</strain>
    </source>
</reference>
<keyword evidence="2" id="KW-0645">Protease</keyword>
<dbReference type="Proteomes" id="UP000757103">
    <property type="component" value="Unassembled WGS sequence"/>
</dbReference>
<organism evidence="7 8">
    <name type="scientific">Barnesiella viscericola</name>
    <dbReference type="NCBI Taxonomy" id="397865"/>
    <lineage>
        <taxon>Bacteria</taxon>
        <taxon>Pseudomonadati</taxon>
        <taxon>Bacteroidota</taxon>
        <taxon>Bacteroidia</taxon>
        <taxon>Bacteroidales</taxon>
        <taxon>Barnesiellaceae</taxon>
        <taxon>Barnesiella</taxon>
    </lineage>
</organism>
<name>A0A921MQ05_9BACT</name>
<evidence type="ECO:0000313" key="8">
    <source>
        <dbReference type="Proteomes" id="UP000757103"/>
    </source>
</evidence>
<sequence length="226" mass="25568">MMKRNLITICRYTWLVLLIGSCMLSANAAKKRSTKPVPRQTAAATVDTDSVEWLSTLPLSQTFVDKQIDSLIVFARKYTGTPYRSGGKGPNRFDCSGFMQYVFNHFSCELNASSASQYLQGISVKDEKIRRGDLVFFKGRNSRRSTVGHVGLVTEVYPDGRFKFIHASTSQGIREDWSTSPYYALRYMGARRIYFAQIDQSVLLDAIINLEDVDNDLPFEVDNLSE</sequence>
<dbReference type="PROSITE" id="PS51935">
    <property type="entry name" value="NLPC_P60"/>
    <property type="match status" value="1"/>
</dbReference>
<evidence type="ECO:0000256" key="4">
    <source>
        <dbReference type="ARBA" id="ARBA00022807"/>
    </source>
</evidence>
<dbReference type="Pfam" id="PF00877">
    <property type="entry name" value="NLPC_P60"/>
    <property type="match status" value="1"/>
</dbReference>
<dbReference type="GO" id="GO:0006508">
    <property type="term" value="P:proteolysis"/>
    <property type="evidence" value="ECO:0007669"/>
    <property type="project" value="UniProtKB-KW"/>
</dbReference>
<keyword evidence="3" id="KW-0378">Hydrolase</keyword>
<gene>
    <name evidence="7" type="ORF">K8U91_00800</name>
</gene>
<evidence type="ECO:0000256" key="3">
    <source>
        <dbReference type="ARBA" id="ARBA00022801"/>
    </source>
</evidence>
<dbReference type="InterPro" id="IPR038765">
    <property type="entry name" value="Papain-like_cys_pep_sf"/>
</dbReference>
<dbReference type="GO" id="GO:0008234">
    <property type="term" value="F:cysteine-type peptidase activity"/>
    <property type="evidence" value="ECO:0007669"/>
    <property type="project" value="UniProtKB-KW"/>
</dbReference>
<comment type="similarity">
    <text evidence="1">Belongs to the peptidase C40 family.</text>
</comment>
<dbReference type="Gene3D" id="3.90.1720.10">
    <property type="entry name" value="endopeptidase domain like (from Nostoc punctiforme)"/>
    <property type="match status" value="1"/>
</dbReference>
<keyword evidence="5" id="KW-0732">Signal</keyword>
<dbReference type="PROSITE" id="PS51257">
    <property type="entry name" value="PROKAR_LIPOPROTEIN"/>
    <property type="match status" value="1"/>
</dbReference>
<keyword evidence="4" id="KW-0788">Thiol protease</keyword>
<dbReference type="PANTHER" id="PTHR47053">
    <property type="entry name" value="MUREIN DD-ENDOPEPTIDASE MEPH-RELATED"/>
    <property type="match status" value="1"/>
</dbReference>
<dbReference type="SUPFAM" id="SSF54001">
    <property type="entry name" value="Cysteine proteinases"/>
    <property type="match status" value="1"/>
</dbReference>
<accession>A0A921MQ05</accession>
<evidence type="ECO:0000259" key="6">
    <source>
        <dbReference type="PROSITE" id="PS51935"/>
    </source>
</evidence>
<evidence type="ECO:0000256" key="1">
    <source>
        <dbReference type="ARBA" id="ARBA00007074"/>
    </source>
</evidence>
<evidence type="ECO:0000313" key="7">
    <source>
        <dbReference type="EMBL" id="HJG88001.1"/>
    </source>
</evidence>
<reference evidence="7" key="2">
    <citation type="submission" date="2021-09" db="EMBL/GenBank/DDBJ databases">
        <authorList>
            <person name="Gilroy R."/>
        </authorList>
    </citation>
    <scope>NUCLEOTIDE SEQUENCE</scope>
    <source>
        <strain evidence="7">CHK121-7720</strain>
    </source>
</reference>
<evidence type="ECO:0000256" key="2">
    <source>
        <dbReference type="ARBA" id="ARBA00022670"/>
    </source>
</evidence>
<comment type="caution">
    <text evidence="7">The sequence shown here is derived from an EMBL/GenBank/DDBJ whole genome shotgun (WGS) entry which is preliminary data.</text>
</comment>